<dbReference type="EMBL" id="BMAO01030510">
    <property type="protein sequence ID" value="GFQ68514.1"/>
    <property type="molecule type" value="Genomic_DNA"/>
</dbReference>
<evidence type="ECO:0000313" key="1">
    <source>
        <dbReference type="EMBL" id="GFQ68514.1"/>
    </source>
</evidence>
<accession>A0A8X6GJZ0</accession>
<dbReference type="PANTHER" id="PTHR38681">
    <property type="entry name" value="RETROVIRUS-RELATED POL POLYPROTEIN FROM TRANSPOSON 412-LIKE PROTEIN-RELATED"/>
    <property type="match status" value="1"/>
</dbReference>
<organism evidence="1 2">
    <name type="scientific">Trichonephila clavata</name>
    <name type="common">Joro spider</name>
    <name type="synonym">Nephila clavata</name>
    <dbReference type="NCBI Taxonomy" id="2740835"/>
    <lineage>
        <taxon>Eukaryota</taxon>
        <taxon>Metazoa</taxon>
        <taxon>Ecdysozoa</taxon>
        <taxon>Arthropoda</taxon>
        <taxon>Chelicerata</taxon>
        <taxon>Arachnida</taxon>
        <taxon>Araneae</taxon>
        <taxon>Araneomorphae</taxon>
        <taxon>Entelegynae</taxon>
        <taxon>Araneoidea</taxon>
        <taxon>Nephilidae</taxon>
        <taxon>Trichonephila</taxon>
    </lineage>
</organism>
<keyword evidence="2" id="KW-1185">Reference proteome</keyword>
<proteinExistence type="predicted"/>
<name>A0A8X6GJZ0_TRICU</name>
<reference evidence="1" key="1">
    <citation type="submission" date="2020-07" db="EMBL/GenBank/DDBJ databases">
        <title>Multicomponent nature underlies the extraordinary mechanical properties of spider dragline silk.</title>
        <authorList>
            <person name="Kono N."/>
            <person name="Nakamura H."/>
            <person name="Mori M."/>
            <person name="Yoshida Y."/>
            <person name="Ohtoshi R."/>
            <person name="Malay A.D."/>
            <person name="Moran D.A.P."/>
            <person name="Tomita M."/>
            <person name="Numata K."/>
            <person name="Arakawa K."/>
        </authorList>
    </citation>
    <scope>NUCLEOTIDE SEQUENCE</scope>
</reference>
<comment type="caution">
    <text evidence="1">The sequence shown here is derived from an EMBL/GenBank/DDBJ whole genome shotgun (WGS) entry which is preliminary data.</text>
</comment>
<dbReference type="AlphaFoldDB" id="A0A8X6GJZ0"/>
<dbReference type="OrthoDB" id="7700111at2759"/>
<sequence length="112" mass="13060">MTTCPATLTLIQTVESQFIRVYLATGHVFIVKNTISRPLQQPYDEPYKILSRMNKAFFLDIYRNKQMTSVDRLKPAFLLNDEFQPDLLVPVPATSYQIVLNTRHRLVELLNF</sequence>
<dbReference type="Proteomes" id="UP000887116">
    <property type="component" value="Unassembled WGS sequence"/>
</dbReference>
<gene>
    <name evidence="1" type="ORF">TNCT_677401</name>
</gene>
<dbReference type="PANTHER" id="PTHR38681:SF1">
    <property type="entry name" value="RETROVIRUS-RELATED POL POLYPROTEIN FROM TRANSPOSON 412-LIKE PROTEIN"/>
    <property type="match status" value="1"/>
</dbReference>
<protein>
    <submittedName>
        <fullName evidence="1">Uncharacterized protein</fullName>
    </submittedName>
</protein>
<evidence type="ECO:0000313" key="2">
    <source>
        <dbReference type="Proteomes" id="UP000887116"/>
    </source>
</evidence>